<dbReference type="PIRSF" id="PIRSF005211">
    <property type="entry name" value="Ab_hydro_YheT"/>
    <property type="match status" value="1"/>
</dbReference>
<dbReference type="InterPro" id="IPR000073">
    <property type="entry name" value="AB_hydrolase_1"/>
</dbReference>
<dbReference type="PANTHER" id="PTHR10794:SF63">
    <property type="entry name" value="ALPHA_BETA HYDROLASE 1, ISOFORM A"/>
    <property type="match status" value="1"/>
</dbReference>
<evidence type="ECO:0000313" key="5">
    <source>
        <dbReference type="Proteomes" id="UP000610558"/>
    </source>
</evidence>
<comment type="similarity">
    <text evidence="1">Belongs to the AB hydrolase superfamily. AB hydrolase 4 family.</text>
</comment>
<gene>
    <name evidence="4" type="ORF">IB286_04160</name>
</gene>
<evidence type="ECO:0000256" key="2">
    <source>
        <dbReference type="PIRSR" id="PIRSR005211-1"/>
    </source>
</evidence>
<evidence type="ECO:0000313" key="4">
    <source>
        <dbReference type="EMBL" id="MBD2858192.1"/>
    </source>
</evidence>
<dbReference type="AlphaFoldDB" id="A0A927C1K2"/>
<dbReference type="Gene3D" id="3.40.50.1820">
    <property type="entry name" value="alpha/beta hydrolase"/>
    <property type="match status" value="1"/>
</dbReference>
<feature type="active site" description="Charge relay system" evidence="2">
    <location>
        <position position="298"/>
    </location>
</feature>
<dbReference type="PANTHER" id="PTHR10794">
    <property type="entry name" value="ABHYDROLASE DOMAIN-CONTAINING PROTEIN"/>
    <property type="match status" value="1"/>
</dbReference>
<reference evidence="4" key="1">
    <citation type="submission" date="2020-09" db="EMBL/GenBank/DDBJ databases">
        <authorList>
            <person name="Yoon J.-W."/>
        </authorList>
    </citation>
    <scope>NUCLEOTIDE SEQUENCE</scope>
    <source>
        <strain evidence="4">KMU-158</strain>
    </source>
</reference>
<feature type="active site" description="Charge relay system" evidence="2">
    <location>
        <position position="271"/>
    </location>
</feature>
<proteinExistence type="inferred from homology"/>
<sequence>MSFIPPPALQNPHAQSILASTKLRKIFKRRHYQAMQNASKSVVIDCGDGVQLLGEHSAQPTRSKGLVILIHGWEGSSQSTYLLTLGGTLYNAGYEIFRLNLRDHGDSHHLNRELFHSVRIDEVLNAIAQIQATYPHDWNFLAGFSLGGNFALRIAAAGEQDKIKLDYSIGICPVVDPVKTMHALEQGWWVYEKYFIRKWKRSLGKKLALYPETAAGKAMLEEKSLRGMNQHFVPHHTPFEDTEDYLNGYALKGDALANLSRRAHIISAKDDPMILAEDFSSLPENPQLEIELTEYGGHCGFVANYRLDSWIDQRVLELISLARHQGAKQKMTTEAV</sequence>
<dbReference type="GO" id="GO:0047372">
    <property type="term" value="F:monoacylglycerol lipase activity"/>
    <property type="evidence" value="ECO:0007669"/>
    <property type="project" value="TreeGrafter"/>
</dbReference>
<dbReference type="Proteomes" id="UP000610558">
    <property type="component" value="Unassembled WGS sequence"/>
</dbReference>
<accession>A0A927C1K2</accession>
<dbReference type="Pfam" id="PF00561">
    <property type="entry name" value="Abhydrolase_1"/>
    <property type="match status" value="1"/>
</dbReference>
<dbReference type="InterPro" id="IPR012020">
    <property type="entry name" value="ABHD4"/>
</dbReference>
<name>A0A927C1K2_9GAMM</name>
<keyword evidence="5" id="KW-1185">Reference proteome</keyword>
<dbReference type="InterPro" id="IPR050960">
    <property type="entry name" value="AB_hydrolase_4_sf"/>
</dbReference>
<evidence type="ECO:0000259" key="3">
    <source>
        <dbReference type="Pfam" id="PF00561"/>
    </source>
</evidence>
<dbReference type="GO" id="GO:0034338">
    <property type="term" value="F:short-chain carboxylesterase activity"/>
    <property type="evidence" value="ECO:0007669"/>
    <property type="project" value="TreeGrafter"/>
</dbReference>
<evidence type="ECO:0000256" key="1">
    <source>
        <dbReference type="ARBA" id="ARBA00010884"/>
    </source>
</evidence>
<feature type="domain" description="AB hydrolase-1" evidence="3">
    <location>
        <begin position="66"/>
        <end position="179"/>
    </location>
</feature>
<dbReference type="InterPro" id="IPR029058">
    <property type="entry name" value="AB_hydrolase_fold"/>
</dbReference>
<dbReference type="EMBL" id="JACXLD010000002">
    <property type="protein sequence ID" value="MBD2858192.1"/>
    <property type="molecule type" value="Genomic_DNA"/>
</dbReference>
<organism evidence="4 5">
    <name type="scientific">Spongiibacter pelagi</name>
    <dbReference type="NCBI Taxonomy" id="2760804"/>
    <lineage>
        <taxon>Bacteria</taxon>
        <taxon>Pseudomonadati</taxon>
        <taxon>Pseudomonadota</taxon>
        <taxon>Gammaproteobacteria</taxon>
        <taxon>Cellvibrionales</taxon>
        <taxon>Spongiibacteraceae</taxon>
        <taxon>Spongiibacter</taxon>
    </lineage>
</organism>
<feature type="active site" description="Charge relay system" evidence="2">
    <location>
        <position position="145"/>
    </location>
</feature>
<keyword evidence="4" id="KW-0378">Hydrolase</keyword>
<protein>
    <submittedName>
        <fullName evidence="4">Alpha/beta fold hydrolase</fullName>
    </submittedName>
</protein>
<comment type="caution">
    <text evidence="4">The sequence shown here is derived from an EMBL/GenBank/DDBJ whole genome shotgun (WGS) entry which is preliminary data.</text>
</comment>
<dbReference type="RefSeq" id="WP_190762811.1">
    <property type="nucleotide sequence ID" value="NZ_JACXLD010000002.1"/>
</dbReference>
<dbReference type="SUPFAM" id="SSF53474">
    <property type="entry name" value="alpha/beta-Hydrolases"/>
    <property type="match status" value="1"/>
</dbReference>